<comment type="caution">
    <text evidence="7">The sequence shown here is derived from an EMBL/GenBank/DDBJ whole genome shotgun (WGS) entry which is preliminary data.</text>
</comment>
<reference evidence="7 8" key="1">
    <citation type="submission" date="2021-07" db="EMBL/GenBank/DDBJ databases">
        <authorList>
            <person name="Imarazene B."/>
            <person name="Zahm M."/>
            <person name="Klopp C."/>
            <person name="Cabau C."/>
            <person name="Beille S."/>
            <person name="Jouanno E."/>
            <person name="Castinel A."/>
            <person name="Lluch J."/>
            <person name="Gil L."/>
            <person name="Kuchtly C."/>
            <person name="Lopez Roques C."/>
            <person name="Donnadieu C."/>
            <person name="Parrinello H."/>
            <person name="Journot L."/>
            <person name="Du K."/>
            <person name="Schartl M."/>
            <person name="Retaux S."/>
            <person name="Guiguen Y."/>
        </authorList>
    </citation>
    <scope>NUCLEOTIDE SEQUENCE [LARGE SCALE GENOMIC DNA]</scope>
    <source>
        <strain evidence="7">Pach_M1</strain>
        <tissue evidence="7">Testis</tissue>
    </source>
</reference>
<dbReference type="InterPro" id="IPR027417">
    <property type="entry name" value="P-loop_NTPase"/>
</dbReference>
<sequence>MASFQEVLREVRKVLQEAHPDLLTAFLTELLEAEVFSAEYYQSLFQCTDPDLGVRTDVEDLARKLALPVWQTWDNSKEILYSALGSLEDPQDDFVESEPLTPDPQLLDLVPVSWFEELLFRPDLPEFETPDAYFESLKEECDALDAEAECQVPLKEENEDGKRTKRKLSASLFEELLSRPDLLECDSIDALIESLKDEFETLDAEAECPILVKEENENGKKPKRKRPAVERSSRKRRRLNQKKPAPLSAESPPAGSVSHMSDVNMSTPLPQLLHVSLLPCSATPTLQLIQPINGLVRPTYVLVSPQSGSPLYQIVPLSPADGAVAPVELSRTTQIMSSLSDTASKIQPPSPPTPVSPSKDKTPQDYSPPSTPLRTQEPRPEIPKRVEDYIQKLKSHLKDTYSVMEGGKKMDSHYIDTRLVQRKLVIQTGKNANKCLEKELVVLSDSERRKAMVDRSHVFQNCGPKPKPLITVLGKTGLGKSTLIQRLALDWSTGGLAQFQFVFLLNCKVLDVTKSNYDLKTLLFGLSSAPDCKDSEAAFKYVLANPNKVLIIFDSFDDIGELEGLLQSSATSVTDNSYTVRQLFSGLFQKKILSGCTLLVATRPKDALNHLLRKVDSILEICCFSPKDIQFYVSKCFVEASKQESALRKIQNQQYIFNLCSNPLLCRFTCFLLEQDNPEDDDTLPSTLTDLCQRVLDHHLELRDKVQGSKQDISQLCNMAWDSFKTCSSLLNQDQTEISKQLMDCGLNCEILASHKAQVTYFSSLFMQNFLGAMFLVQSKDINERTLVAQTILNHRKKKVCGEWQDILQRFILGLLYQKATPHYCGALQSFSDAQAKRKTLETQLENLKPGELTPGRLLELFHCVYETSNVRLAKHLVKKLPENLSFCGAQLTPVDVYVVWHLLQHAKGLKRTFSIDLRDTCVPLSGLKELVALSCITSFRVPTLDTIDLWEDLHHNSDEVRLKNAIDKFTMDPFKASQLSHLDNLALLVQIHREKKLPMRESELTLEDGIPAVRHLKKLEYEFGQQNGPEAFLKLIEILPALESLQHLDLENNILQNSEAEKLAGVLNSLSSLRILNLSQNSIGDAGMEKLAQSLAAASSLQKLSLYGNLIADSGAENLASVLPAMKSLLNLDVKYNQFTDIGAKKLSMALKNSPSLKSLQMWNKCIPLGVLDHLRIQDNRITAP</sequence>
<feature type="compositionally biased region" description="Polar residues" evidence="5">
    <location>
        <begin position="364"/>
        <end position="374"/>
    </location>
</feature>
<keyword evidence="1" id="KW-0433">Leucine-rich repeat</keyword>
<accession>A0A8T2L4B5</accession>
<dbReference type="Gene3D" id="3.40.50.300">
    <property type="entry name" value="P-loop containing nucleotide triphosphate hydrolases"/>
    <property type="match status" value="1"/>
</dbReference>
<evidence type="ECO:0000313" key="7">
    <source>
        <dbReference type="EMBL" id="KAG9263851.1"/>
    </source>
</evidence>
<evidence type="ECO:0000256" key="5">
    <source>
        <dbReference type="SAM" id="MobiDB-lite"/>
    </source>
</evidence>
<dbReference type="OrthoDB" id="120976at2759"/>
<dbReference type="InterPro" id="IPR008095">
    <property type="entry name" value="MHC_II_transact"/>
</dbReference>
<feature type="domain" description="NACHT" evidence="6">
    <location>
        <begin position="468"/>
        <end position="604"/>
    </location>
</feature>
<dbReference type="EMBL" id="JAICCE010000019">
    <property type="protein sequence ID" value="KAG9263851.1"/>
    <property type="molecule type" value="Genomic_DNA"/>
</dbReference>
<dbReference type="Gene3D" id="3.80.10.10">
    <property type="entry name" value="Ribonuclease Inhibitor"/>
    <property type="match status" value="1"/>
</dbReference>
<evidence type="ECO:0000259" key="6">
    <source>
        <dbReference type="PROSITE" id="PS50837"/>
    </source>
</evidence>
<dbReference type="PRINTS" id="PR01719">
    <property type="entry name" value="MHCIIACTVATR"/>
</dbReference>
<dbReference type="InterPro" id="IPR007111">
    <property type="entry name" value="NACHT_NTPase"/>
</dbReference>
<name>A0A8T2L4B5_ASTMX</name>
<protein>
    <submittedName>
        <fullName evidence="7">MHC class II transactivator</fullName>
    </submittedName>
</protein>
<keyword evidence="2" id="KW-0677">Repeat</keyword>
<evidence type="ECO:0000256" key="4">
    <source>
        <dbReference type="ARBA" id="ARBA00022840"/>
    </source>
</evidence>
<evidence type="ECO:0000256" key="3">
    <source>
        <dbReference type="ARBA" id="ARBA00022741"/>
    </source>
</evidence>
<dbReference type="GO" id="GO:0045345">
    <property type="term" value="P:positive regulation of MHC class I biosynthetic process"/>
    <property type="evidence" value="ECO:0007669"/>
    <property type="project" value="TreeGrafter"/>
</dbReference>
<dbReference type="FunFam" id="3.40.50.300:FF:001028">
    <property type="entry name" value="Class II major histocompatibility complex transactivator"/>
    <property type="match status" value="1"/>
</dbReference>
<dbReference type="GO" id="GO:0045944">
    <property type="term" value="P:positive regulation of transcription by RNA polymerase II"/>
    <property type="evidence" value="ECO:0007669"/>
    <property type="project" value="TreeGrafter"/>
</dbReference>
<evidence type="ECO:0000256" key="2">
    <source>
        <dbReference type="ARBA" id="ARBA00022737"/>
    </source>
</evidence>
<dbReference type="GO" id="GO:0045348">
    <property type="term" value="P:positive regulation of MHC class II biosynthetic process"/>
    <property type="evidence" value="ECO:0007669"/>
    <property type="project" value="TreeGrafter"/>
</dbReference>
<dbReference type="AlphaFoldDB" id="A0A8T2L4B5"/>
<dbReference type="InterPro" id="IPR001611">
    <property type="entry name" value="Leu-rich_rpt"/>
</dbReference>
<evidence type="ECO:0000256" key="1">
    <source>
        <dbReference type="ARBA" id="ARBA00022614"/>
    </source>
</evidence>
<dbReference type="PROSITE" id="PS50837">
    <property type="entry name" value="NACHT"/>
    <property type="match status" value="1"/>
</dbReference>
<organism evidence="7 8">
    <name type="scientific">Astyanax mexicanus</name>
    <name type="common">Blind cave fish</name>
    <name type="synonym">Astyanax fasciatus mexicanus</name>
    <dbReference type="NCBI Taxonomy" id="7994"/>
    <lineage>
        <taxon>Eukaryota</taxon>
        <taxon>Metazoa</taxon>
        <taxon>Chordata</taxon>
        <taxon>Craniata</taxon>
        <taxon>Vertebrata</taxon>
        <taxon>Euteleostomi</taxon>
        <taxon>Actinopterygii</taxon>
        <taxon>Neopterygii</taxon>
        <taxon>Teleostei</taxon>
        <taxon>Ostariophysi</taxon>
        <taxon>Characiformes</taxon>
        <taxon>Characoidei</taxon>
        <taxon>Acestrorhamphidae</taxon>
        <taxon>Acestrorhamphinae</taxon>
        <taxon>Astyanax</taxon>
    </lineage>
</organism>
<dbReference type="InterPro" id="IPR032675">
    <property type="entry name" value="LRR_dom_sf"/>
</dbReference>
<keyword evidence="4" id="KW-0067">ATP-binding</keyword>
<dbReference type="Pfam" id="PF17776">
    <property type="entry name" value="NLRC4_HD2"/>
    <property type="match status" value="1"/>
</dbReference>
<proteinExistence type="predicted"/>
<feature type="region of interest" description="Disordered" evidence="5">
    <location>
        <begin position="337"/>
        <end position="382"/>
    </location>
</feature>
<dbReference type="GO" id="GO:0005524">
    <property type="term" value="F:ATP binding"/>
    <property type="evidence" value="ECO:0007669"/>
    <property type="project" value="UniProtKB-KW"/>
</dbReference>
<gene>
    <name evidence="7" type="primary">CIITA</name>
    <name evidence="7" type="ORF">AMEX_G21996</name>
</gene>
<feature type="compositionally biased region" description="Polar residues" evidence="5">
    <location>
        <begin position="337"/>
        <end position="347"/>
    </location>
</feature>
<dbReference type="PANTHER" id="PTHR47189">
    <property type="entry name" value="MHC CLASS II TRANSACTIVATOR"/>
    <property type="match status" value="1"/>
</dbReference>
<dbReference type="PANTHER" id="PTHR47189:SF1">
    <property type="entry name" value="MHC CLASS II TRANSACTIVATOR"/>
    <property type="match status" value="1"/>
</dbReference>
<feature type="region of interest" description="Disordered" evidence="5">
    <location>
        <begin position="213"/>
        <end position="263"/>
    </location>
</feature>
<evidence type="ECO:0000313" key="8">
    <source>
        <dbReference type="Proteomes" id="UP000752171"/>
    </source>
</evidence>
<keyword evidence="3" id="KW-0547">Nucleotide-binding</keyword>
<dbReference type="SUPFAM" id="SSF52540">
    <property type="entry name" value="P-loop containing nucleoside triphosphate hydrolases"/>
    <property type="match status" value="1"/>
</dbReference>
<dbReference type="InterPro" id="IPR041267">
    <property type="entry name" value="NLRP_HD2"/>
</dbReference>
<dbReference type="SMART" id="SM00368">
    <property type="entry name" value="LRR_RI"/>
    <property type="match status" value="4"/>
</dbReference>
<dbReference type="SUPFAM" id="SSF52047">
    <property type="entry name" value="RNI-like"/>
    <property type="match status" value="1"/>
</dbReference>
<dbReference type="Proteomes" id="UP000752171">
    <property type="component" value="Unassembled WGS sequence"/>
</dbReference>
<dbReference type="Pfam" id="PF13516">
    <property type="entry name" value="LRR_6"/>
    <property type="match status" value="2"/>
</dbReference>
<dbReference type="Pfam" id="PF05729">
    <property type="entry name" value="NACHT"/>
    <property type="match status" value="1"/>
</dbReference>